<dbReference type="RefSeq" id="WP_379291115.1">
    <property type="nucleotide sequence ID" value="NZ_JBHTIU010000093.1"/>
</dbReference>
<comment type="caution">
    <text evidence="1">The sequence shown here is derived from an EMBL/GenBank/DDBJ whole genome shotgun (WGS) entry which is preliminary data.</text>
</comment>
<reference evidence="2" key="1">
    <citation type="journal article" date="2019" name="Int. J. Syst. Evol. Microbiol.">
        <title>The Global Catalogue of Microorganisms (GCM) 10K type strain sequencing project: providing services to taxonomists for standard genome sequencing and annotation.</title>
        <authorList>
            <consortium name="The Broad Institute Genomics Platform"/>
            <consortium name="The Broad Institute Genome Sequencing Center for Infectious Disease"/>
            <person name="Wu L."/>
            <person name="Ma J."/>
        </authorList>
    </citation>
    <scope>NUCLEOTIDE SEQUENCE [LARGE SCALE GENOMIC DNA]</scope>
    <source>
        <strain evidence="2">CCUG 57263</strain>
    </source>
</reference>
<protein>
    <recommendedName>
        <fullName evidence="3">Galactose-1-phosphate uridylyltransferase</fullName>
    </recommendedName>
</protein>
<evidence type="ECO:0000313" key="2">
    <source>
        <dbReference type="Proteomes" id="UP001597120"/>
    </source>
</evidence>
<evidence type="ECO:0000313" key="1">
    <source>
        <dbReference type="EMBL" id="MFD0871901.1"/>
    </source>
</evidence>
<dbReference type="EMBL" id="JBHTIU010000093">
    <property type="protein sequence ID" value="MFD0871901.1"/>
    <property type="molecule type" value="Genomic_DNA"/>
</dbReference>
<accession>A0ABW3DGA2</accession>
<dbReference type="InterPro" id="IPR036265">
    <property type="entry name" value="HIT-like_sf"/>
</dbReference>
<proteinExistence type="predicted"/>
<dbReference type="Proteomes" id="UP001597120">
    <property type="component" value="Unassembled WGS sequence"/>
</dbReference>
<evidence type="ECO:0008006" key="3">
    <source>
        <dbReference type="Google" id="ProtNLM"/>
    </source>
</evidence>
<name>A0ABW3DGA2_9BACL</name>
<dbReference type="SUPFAM" id="SSF54197">
    <property type="entry name" value="HIT-like"/>
    <property type="match status" value="2"/>
</dbReference>
<gene>
    <name evidence="1" type="ORF">ACFQ03_22490</name>
</gene>
<keyword evidence="2" id="KW-1185">Reference proteome</keyword>
<dbReference type="Gene3D" id="3.30.428.10">
    <property type="entry name" value="HIT-like"/>
    <property type="match status" value="2"/>
</dbReference>
<sequence>MTLTFRAEQEFFTFLDPAGKPLERKTEVRFDPLTGETSRLVYDPGAGAPFTPPGYEEAAKATEGSKCPFCPDNVHTMTPTFSNEIVEGGRLVKGEAVAFPNLFPYGKHNAVVRMTDSHYVRLEEFSIPVLADALSVAHAYLSKVLQTDPKATHASINWNYLPPSGGSILHPHIHVLASEQQTRYQATVSEYGQAFYEKYKQPYYQALLEEERRLQQRWVGQQDTLGWVHAYAPRSHYDFVGIYEDAPSFAELDERHWLALAESLLRFFRFFREAGIASFNLAAFIPVRRTEASGVHIRLIPRLTTGLLATSDMNVFNFVHGEYLSLRTPETASKEAAAFFL</sequence>
<organism evidence="1 2">
    <name type="scientific">Paenibacillus residui</name>
    <dbReference type="NCBI Taxonomy" id="629724"/>
    <lineage>
        <taxon>Bacteria</taxon>
        <taxon>Bacillati</taxon>
        <taxon>Bacillota</taxon>
        <taxon>Bacilli</taxon>
        <taxon>Bacillales</taxon>
        <taxon>Paenibacillaceae</taxon>
        <taxon>Paenibacillus</taxon>
    </lineage>
</organism>